<dbReference type="KEGG" id="vg:16797337"/>
<sequence length="42" mass="4940">MEELLNDLIAFFEARNTGNATNDLLNRCKKEKINQLLKQFKN</sequence>
<dbReference type="GeneID" id="16797337"/>
<dbReference type="RefSeq" id="YP_008241048.1">
    <property type="nucleotide sequence ID" value="NC_021792.1"/>
</dbReference>
<gene>
    <name evidence="1" type="ORF">Phi46:3_gp005</name>
</gene>
<dbReference type="Proteomes" id="UP000014727">
    <property type="component" value="Segment"/>
</dbReference>
<protein>
    <submittedName>
        <fullName evidence="1">Uncharacterized protein</fullName>
    </submittedName>
</protein>
<proteinExistence type="predicted"/>
<keyword evidence="2" id="KW-1185">Reference proteome</keyword>
<reference evidence="2" key="2">
    <citation type="submission" date="2013-03" db="EMBL/GenBank/DDBJ databases">
        <title>The Cellulophaga phages: a novel, diverse, and globally ubiquitous model system.</title>
        <authorList>
            <person name="Holmfeldt K."/>
            <person name="Solonenko N."/>
            <person name="Shah M."/>
            <person name="Corrier K."/>
            <person name="Riemann L."/>
            <person name="VerBerkmoes N.C."/>
            <person name="Sullivan M.B."/>
        </authorList>
    </citation>
    <scope>NUCLEOTIDE SEQUENCE [LARGE SCALE GENOMIC DNA]</scope>
</reference>
<evidence type="ECO:0000313" key="1">
    <source>
        <dbReference type="EMBL" id="AGO48749.1"/>
    </source>
</evidence>
<organism evidence="1 2">
    <name type="scientific">Cellulophaga phage phi46:3</name>
    <dbReference type="NCBI Taxonomy" id="1327985"/>
    <lineage>
        <taxon>Viruses</taxon>
        <taxon>Duplodnaviria</taxon>
        <taxon>Heunggongvirae</taxon>
        <taxon>Uroviricota</taxon>
        <taxon>Caudoviricetes</taxon>
        <taxon>Pachyviridae</taxon>
        <taxon>Bacelvirus</taxon>
        <taxon>Bacelvirus phi46tres</taxon>
    </lineage>
</organism>
<dbReference type="EMBL" id="KC821622">
    <property type="protein sequence ID" value="AGO48749.1"/>
    <property type="molecule type" value="Genomic_DNA"/>
</dbReference>
<reference evidence="1 2" key="1">
    <citation type="journal article" date="2013" name="Proc. Natl. Acad. Sci. U.S.A.">
        <title>Twelve previously unknown phage genera are ubiquitous in global oceans.</title>
        <authorList>
            <person name="Holmfeldt K."/>
            <person name="Solonenko N."/>
            <person name="Shah M."/>
            <person name="Corrier K."/>
            <person name="Riemann L."/>
            <person name="Verberkmoes N.C."/>
            <person name="Sullivan M.B."/>
        </authorList>
    </citation>
    <scope>NUCLEOTIDE SEQUENCE [LARGE SCALE GENOMIC DNA]</scope>
    <source>
        <strain evidence="1">Phi46:3</strain>
    </source>
</reference>
<accession>R9ZZI6</accession>
<evidence type="ECO:0000313" key="2">
    <source>
        <dbReference type="Proteomes" id="UP000014727"/>
    </source>
</evidence>
<name>R9ZZI6_9CAUD</name>